<accession>A0A3E0G623</accession>
<protein>
    <submittedName>
        <fullName evidence="2">Uncharacterized protein</fullName>
    </submittedName>
</protein>
<gene>
    <name evidence="2" type="ORF">BCF44_13842</name>
</gene>
<feature type="transmembrane region" description="Helical" evidence="1">
    <location>
        <begin position="59"/>
        <end position="76"/>
    </location>
</feature>
<proteinExistence type="predicted"/>
<evidence type="ECO:0000313" key="3">
    <source>
        <dbReference type="Proteomes" id="UP000256269"/>
    </source>
</evidence>
<keyword evidence="1" id="KW-0472">Membrane</keyword>
<evidence type="ECO:0000313" key="2">
    <source>
        <dbReference type="EMBL" id="REH18055.1"/>
    </source>
</evidence>
<evidence type="ECO:0000256" key="1">
    <source>
        <dbReference type="SAM" id="Phobius"/>
    </source>
</evidence>
<organism evidence="2 3">
    <name type="scientific">Kutzneria buriramensis</name>
    <dbReference type="NCBI Taxonomy" id="1045776"/>
    <lineage>
        <taxon>Bacteria</taxon>
        <taxon>Bacillati</taxon>
        <taxon>Actinomycetota</taxon>
        <taxon>Actinomycetes</taxon>
        <taxon>Pseudonocardiales</taxon>
        <taxon>Pseudonocardiaceae</taxon>
        <taxon>Kutzneria</taxon>
    </lineage>
</organism>
<dbReference type="Proteomes" id="UP000256269">
    <property type="component" value="Unassembled WGS sequence"/>
</dbReference>
<dbReference type="EMBL" id="QUNO01000038">
    <property type="protein sequence ID" value="REH18055.1"/>
    <property type="molecule type" value="Genomic_DNA"/>
</dbReference>
<name>A0A3E0G623_9PSEU</name>
<reference evidence="2 3" key="1">
    <citation type="submission" date="2018-08" db="EMBL/GenBank/DDBJ databases">
        <title>Genomic Encyclopedia of Archaeal and Bacterial Type Strains, Phase II (KMG-II): from individual species to whole genera.</title>
        <authorList>
            <person name="Goeker M."/>
        </authorList>
    </citation>
    <scope>NUCLEOTIDE SEQUENCE [LARGE SCALE GENOMIC DNA]</scope>
    <source>
        <strain evidence="2 3">DSM 45791</strain>
    </source>
</reference>
<feature type="transmembrane region" description="Helical" evidence="1">
    <location>
        <begin position="32"/>
        <end position="53"/>
    </location>
</feature>
<comment type="caution">
    <text evidence="2">The sequence shown here is derived from an EMBL/GenBank/DDBJ whole genome shotgun (WGS) entry which is preliminary data.</text>
</comment>
<keyword evidence="3" id="KW-1185">Reference proteome</keyword>
<keyword evidence="1" id="KW-0812">Transmembrane</keyword>
<keyword evidence="1" id="KW-1133">Transmembrane helix</keyword>
<dbReference type="AlphaFoldDB" id="A0A3E0G623"/>
<sequence>MSGSCTPGCACVCHQQPPTPVPPQDPVSGRTAIIAVIAFLAGVVSGALTYWAYWNIPGAVLAGLGTMAVAFLALHNRGH</sequence>